<dbReference type="InterPro" id="IPR050235">
    <property type="entry name" value="CK1_Ser-Thr_kinase"/>
</dbReference>
<dbReference type="InterPro" id="IPR011009">
    <property type="entry name" value="Kinase-like_dom_sf"/>
</dbReference>
<dbReference type="GO" id="GO:0004672">
    <property type="term" value="F:protein kinase activity"/>
    <property type="evidence" value="ECO:0007669"/>
    <property type="project" value="InterPro"/>
</dbReference>
<dbReference type="PROSITE" id="PS50011">
    <property type="entry name" value="PROTEIN_KINASE_DOM"/>
    <property type="match status" value="1"/>
</dbReference>
<proteinExistence type="predicted"/>
<feature type="compositionally biased region" description="Pro residues" evidence="1">
    <location>
        <begin position="490"/>
        <end position="505"/>
    </location>
</feature>
<sequence>MADVENYVLALAATWTTAVLCLGVRLARLEWARARARIAHLAKRSRDAAADDDARPRPAAGGGWTVAAGERWEGAFWWREADALTHADAGQARVYAGWGERHVGALCVKVAPRGGQLHNDRVVWSALHAAGGFGTLGGGLPRLHAHLRCVGADGRDEALVSELCGRSIAWHLRARAARAACAGARAALAPADALLVGAELLRLVGCCHALGYAHRDVTPANVLTPAAGARRSADGSLLSLVDFGIAERLPAARGAAGGAASGAAGGTADDVEGGASGWARGAARAQDRSGTLRFATPHIGRAPLAPRDDVLGACFVLCACAAGELPWDGACARAAAQGAAAGVSKAKALARATRARAAREKLRFLREAARAGNAGGAGGAGGADDERESDGGANWWALLESPALREGVRACVAAAASLGVTDVPDYAGMAARLLEARALLLGARAAAAEAARGAPELQCVAEAGPEHAPLSVQRGHQPDRPPANRTARPPTEPPAHQPGRPPNPPSGAAGPSADDAAAARAKPTPRSSPAGAREPRGAPARTGDDDGVDAGSRPAGCAALRARSCTDAAGEAPGADCPRDTDCCAPDGLERADGRPRRVLRRRVRE</sequence>
<evidence type="ECO:0000256" key="2">
    <source>
        <dbReference type="SAM" id="Phobius"/>
    </source>
</evidence>
<evidence type="ECO:0000256" key="1">
    <source>
        <dbReference type="SAM" id="MobiDB-lite"/>
    </source>
</evidence>
<keyword evidence="2" id="KW-0472">Membrane</keyword>
<dbReference type="GO" id="GO:0005524">
    <property type="term" value="F:ATP binding"/>
    <property type="evidence" value="ECO:0007669"/>
    <property type="project" value="InterPro"/>
</dbReference>
<dbReference type="EMBL" id="JAGTXO010000051">
    <property type="protein sequence ID" value="KAG8458466.1"/>
    <property type="molecule type" value="Genomic_DNA"/>
</dbReference>
<feature type="transmembrane region" description="Helical" evidence="2">
    <location>
        <begin position="6"/>
        <end position="27"/>
    </location>
</feature>
<evidence type="ECO:0000313" key="5">
    <source>
        <dbReference type="Proteomes" id="UP000751190"/>
    </source>
</evidence>
<keyword evidence="5" id="KW-1185">Reference proteome</keyword>
<dbReference type="Gene3D" id="1.10.510.10">
    <property type="entry name" value="Transferase(Phosphotransferase) domain 1"/>
    <property type="match status" value="1"/>
</dbReference>
<organism evidence="4 5">
    <name type="scientific">Diacronema lutheri</name>
    <name type="common">Unicellular marine alga</name>
    <name type="synonym">Monochrysis lutheri</name>
    <dbReference type="NCBI Taxonomy" id="2081491"/>
    <lineage>
        <taxon>Eukaryota</taxon>
        <taxon>Haptista</taxon>
        <taxon>Haptophyta</taxon>
        <taxon>Pavlovophyceae</taxon>
        <taxon>Pavlovales</taxon>
        <taxon>Pavlovaceae</taxon>
        <taxon>Diacronema</taxon>
    </lineage>
</organism>
<feature type="compositionally biased region" description="Basic and acidic residues" evidence="1">
    <location>
        <begin position="577"/>
        <end position="596"/>
    </location>
</feature>
<keyword evidence="2" id="KW-1133">Transmembrane helix</keyword>
<feature type="compositionally biased region" description="Low complexity" evidence="1">
    <location>
        <begin position="506"/>
        <end position="541"/>
    </location>
</feature>
<dbReference type="PANTHER" id="PTHR11909">
    <property type="entry name" value="CASEIN KINASE-RELATED"/>
    <property type="match status" value="1"/>
</dbReference>
<gene>
    <name evidence="4" type="ORF">KFE25_004344</name>
</gene>
<dbReference type="AlphaFoldDB" id="A0A8J6C4N4"/>
<name>A0A8J6C4N4_DIALT</name>
<feature type="domain" description="Protein kinase" evidence="3">
    <location>
        <begin position="78"/>
        <end position="404"/>
    </location>
</feature>
<feature type="compositionally biased region" description="Basic residues" evidence="1">
    <location>
        <begin position="597"/>
        <end position="606"/>
    </location>
</feature>
<dbReference type="Proteomes" id="UP000751190">
    <property type="component" value="Unassembled WGS sequence"/>
</dbReference>
<dbReference type="SUPFAM" id="SSF56112">
    <property type="entry name" value="Protein kinase-like (PK-like)"/>
    <property type="match status" value="1"/>
</dbReference>
<evidence type="ECO:0000313" key="4">
    <source>
        <dbReference type="EMBL" id="KAG8458466.1"/>
    </source>
</evidence>
<comment type="caution">
    <text evidence="4">The sequence shown here is derived from an EMBL/GenBank/DDBJ whole genome shotgun (WGS) entry which is preliminary data.</text>
</comment>
<protein>
    <recommendedName>
        <fullName evidence="3">Protein kinase domain-containing protein</fullName>
    </recommendedName>
</protein>
<dbReference type="OrthoDB" id="5579860at2759"/>
<accession>A0A8J6C4N4</accession>
<feature type="region of interest" description="Disordered" evidence="1">
    <location>
        <begin position="467"/>
        <end position="606"/>
    </location>
</feature>
<keyword evidence="2" id="KW-0812">Transmembrane</keyword>
<evidence type="ECO:0000259" key="3">
    <source>
        <dbReference type="PROSITE" id="PS50011"/>
    </source>
</evidence>
<dbReference type="InterPro" id="IPR000719">
    <property type="entry name" value="Prot_kinase_dom"/>
</dbReference>
<reference evidence="4" key="1">
    <citation type="submission" date="2021-05" db="EMBL/GenBank/DDBJ databases">
        <title>The genome of the haptophyte Pavlova lutheri (Diacronema luteri, Pavlovales) - a model for lipid biosynthesis in eukaryotic algae.</title>
        <authorList>
            <person name="Hulatt C.J."/>
            <person name="Posewitz M.C."/>
        </authorList>
    </citation>
    <scope>NUCLEOTIDE SEQUENCE</scope>
    <source>
        <strain evidence="4">NIVA-4/92</strain>
    </source>
</reference>